<keyword evidence="5 7" id="KW-0408">Iron</keyword>
<organism evidence="9 10">
    <name type="scientific">Actinomadura macrotermitis</name>
    <dbReference type="NCBI Taxonomy" id="2585200"/>
    <lineage>
        <taxon>Bacteria</taxon>
        <taxon>Bacillati</taxon>
        <taxon>Actinomycetota</taxon>
        <taxon>Actinomycetes</taxon>
        <taxon>Streptosporangiales</taxon>
        <taxon>Thermomonosporaceae</taxon>
        <taxon>Actinomadura</taxon>
    </lineage>
</organism>
<dbReference type="Proteomes" id="UP000487268">
    <property type="component" value="Unassembled WGS sequence"/>
</dbReference>
<comment type="caution">
    <text evidence="9">The sequence shown here is derived from an EMBL/GenBank/DDBJ whole genome shotgun (WGS) entry which is preliminary data.</text>
</comment>
<dbReference type="Pfam" id="PF00067">
    <property type="entry name" value="p450"/>
    <property type="match status" value="1"/>
</dbReference>
<dbReference type="InterPro" id="IPR036396">
    <property type="entry name" value="Cyt_P450_sf"/>
</dbReference>
<evidence type="ECO:0000313" key="10">
    <source>
        <dbReference type="Proteomes" id="UP000487268"/>
    </source>
</evidence>
<feature type="compositionally biased region" description="Basic residues" evidence="8">
    <location>
        <begin position="1"/>
        <end position="15"/>
    </location>
</feature>
<dbReference type="InterPro" id="IPR002397">
    <property type="entry name" value="Cyt_P450_B"/>
</dbReference>
<dbReference type="GO" id="GO:0036199">
    <property type="term" value="F:cholest-4-en-3-one 26-monooxygenase activity"/>
    <property type="evidence" value="ECO:0007669"/>
    <property type="project" value="TreeGrafter"/>
</dbReference>
<dbReference type="Gene3D" id="1.10.630.10">
    <property type="entry name" value="Cytochrome P450"/>
    <property type="match status" value="1"/>
</dbReference>
<dbReference type="SUPFAM" id="SSF48264">
    <property type="entry name" value="Cytochrome P450"/>
    <property type="match status" value="1"/>
</dbReference>
<proteinExistence type="inferred from homology"/>
<accession>A0A7K0C7E7</accession>
<dbReference type="GO" id="GO:0008395">
    <property type="term" value="F:steroid hydroxylase activity"/>
    <property type="evidence" value="ECO:0007669"/>
    <property type="project" value="TreeGrafter"/>
</dbReference>
<dbReference type="FunFam" id="1.10.630.10:FF:000018">
    <property type="entry name" value="Cytochrome P450 monooxygenase"/>
    <property type="match status" value="1"/>
</dbReference>
<dbReference type="InterPro" id="IPR001128">
    <property type="entry name" value="Cyt_P450"/>
</dbReference>
<dbReference type="GO" id="GO:0006707">
    <property type="term" value="P:cholesterol catabolic process"/>
    <property type="evidence" value="ECO:0007669"/>
    <property type="project" value="TreeGrafter"/>
</dbReference>
<evidence type="ECO:0000256" key="6">
    <source>
        <dbReference type="ARBA" id="ARBA00023033"/>
    </source>
</evidence>
<evidence type="ECO:0000256" key="4">
    <source>
        <dbReference type="ARBA" id="ARBA00023002"/>
    </source>
</evidence>
<dbReference type="GO" id="GO:0005506">
    <property type="term" value="F:iron ion binding"/>
    <property type="evidence" value="ECO:0007669"/>
    <property type="project" value="InterPro"/>
</dbReference>
<evidence type="ECO:0000256" key="7">
    <source>
        <dbReference type="RuleBase" id="RU000461"/>
    </source>
</evidence>
<evidence type="ECO:0000256" key="1">
    <source>
        <dbReference type="ARBA" id="ARBA00010617"/>
    </source>
</evidence>
<keyword evidence="6 7" id="KW-0503">Monooxygenase</keyword>
<evidence type="ECO:0000256" key="3">
    <source>
        <dbReference type="ARBA" id="ARBA00022723"/>
    </source>
</evidence>
<comment type="similarity">
    <text evidence="1 7">Belongs to the cytochrome P450 family.</text>
</comment>
<dbReference type="PRINTS" id="PR00359">
    <property type="entry name" value="BP450"/>
</dbReference>
<reference evidence="9 10" key="1">
    <citation type="submission" date="2019-10" db="EMBL/GenBank/DDBJ databases">
        <title>Actinomadura rubteroloni sp. nov. and Actinomadura macrotermitis sp. nov., isolated from the gut of fungus growing-termite Macrotermes natalensis.</title>
        <authorList>
            <person name="Benndorf R."/>
            <person name="Martin K."/>
            <person name="Kuefner M."/>
            <person name="De Beer W."/>
            <person name="Kaster A.-K."/>
            <person name="Vollmers J."/>
            <person name="Poulsen M."/>
            <person name="Beemelmanns C."/>
        </authorList>
    </citation>
    <scope>NUCLEOTIDE SEQUENCE [LARGE SCALE GENOMIC DNA]</scope>
    <source>
        <strain evidence="9 10">RB68</strain>
    </source>
</reference>
<keyword evidence="10" id="KW-1185">Reference proteome</keyword>
<dbReference type="EC" id="1.14.-.-" evidence="9"/>
<name>A0A7K0C7E7_9ACTN</name>
<evidence type="ECO:0000256" key="5">
    <source>
        <dbReference type="ARBA" id="ARBA00023004"/>
    </source>
</evidence>
<dbReference type="PROSITE" id="PS00086">
    <property type="entry name" value="CYTOCHROME_P450"/>
    <property type="match status" value="1"/>
</dbReference>
<keyword evidence="4 7" id="KW-0560">Oxidoreductase</keyword>
<dbReference type="AlphaFoldDB" id="A0A7K0C7E7"/>
<evidence type="ECO:0000256" key="2">
    <source>
        <dbReference type="ARBA" id="ARBA00022617"/>
    </source>
</evidence>
<evidence type="ECO:0000313" key="9">
    <source>
        <dbReference type="EMBL" id="MQY09266.1"/>
    </source>
</evidence>
<dbReference type="InterPro" id="IPR017972">
    <property type="entry name" value="Cyt_P450_CS"/>
</dbReference>
<keyword evidence="3 7" id="KW-0479">Metal-binding</keyword>
<keyword evidence="2 7" id="KW-0349">Heme</keyword>
<dbReference type="PANTHER" id="PTHR46696">
    <property type="entry name" value="P450, PUTATIVE (EUROFUNG)-RELATED"/>
    <property type="match status" value="1"/>
</dbReference>
<sequence>MTRPGTAKRRTRGPPKLKGMTDPASFDPLDPGFQQDPYPWYAALREKAPIVRTAAGLWFVTSRALVAEALARPEVFSSRFGTPRSPATGETLARIEEIQAQGWPEVPTMLTEDPPVQTRYRRLVAKAFTRRSVQTMEPDVRAIAAGLARGLLARRSADFVADFAVPLPVQVIAAMLGVPGDRLDDLKRWSDDLTVTIGADTPDKRRIEAERGALEFQRYFAGLLEERRADPRGDVVTGLVRAHLGEDETPLTTAESLSIIQQIMVAGNETTTKLLTGLVHLLATDPGLWESLRADPGRAAALTEEGLRFLTPVQGMFRLVTEPTSLGGADLPAGAMVVLSYAAANRDEEHFDDPGAFRPDRPRAREHLAFGWGVHHCLGAPLARLETTVALQELARAATTIELADPGGLEYEPSFLLRGLRGLPLTLA</sequence>
<dbReference type="EMBL" id="WEGH01000006">
    <property type="protein sequence ID" value="MQY09266.1"/>
    <property type="molecule type" value="Genomic_DNA"/>
</dbReference>
<dbReference type="PANTHER" id="PTHR46696:SF4">
    <property type="entry name" value="BIOTIN BIOSYNTHESIS CYTOCHROME P450"/>
    <property type="match status" value="1"/>
</dbReference>
<dbReference type="GO" id="GO:0020037">
    <property type="term" value="F:heme binding"/>
    <property type="evidence" value="ECO:0007669"/>
    <property type="project" value="InterPro"/>
</dbReference>
<gene>
    <name evidence="9" type="primary">yjiB</name>
    <name evidence="9" type="ORF">ACRB68_73850</name>
</gene>
<evidence type="ECO:0000256" key="8">
    <source>
        <dbReference type="SAM" id="MobiDB-lite"/>
    </source>
</evidence>
<feature type="region of interest" description="Disordered" evidence="8">
    <location>
        <begin position="1"/>
        <end position="30"/>
    </location>
</feature>
<protein>
    <submittedName>
        <fullName evidence="9">Putative cytochrome P450 YjiB</fullName>
        <ecNumber evidence="9">1.14.-.-</ecNumber>
    </submittedName>
</protein>